<dbReference type="EMBL" id="JAJLJH010000004">
    <property type="protein sequence ID" value="MCK9687271.1"/>
    <property type="molecule type" value="Genomic_DNA"/>
</dbReference>
<dbReference type="Proteomes" id="UP001139353">
    <property type="component" value="Unassembled WGS sequence"/>
</dbReference>
<evidence type="ECO:0000313" key="2">
    <source>
        <dbReference type="EMBL" id="MCK9687271.1"/>
    </source>
</evidence>
<organism evidence="2 3">
    <name type="scientific">Scleromatobacter humisilvae</name>
    <dbReference type="NCBI Taxonomy" id="2897159"/>
    <lineage>
        <taxon>Bacteria</taxon>
        <taxon>Pseudomonadati</taxon>
        <taxon>Pseudomonadota</taxon>
        <taxon>Betaproteobacteria</taxon>
        <taxon>Burkholderiales</taxon>
        <taxon>Sphaerotilaceae</taxon>
        <taxon>Scleromatobacter</taxon>
    </lineage>
</organism>
<evidence type="ECO:0008006" key="4">
    <source>
        <dbReference type="Google" id="ProtNLM"/>
    </source>
</evidence>
<dbReference type="PROSITE" id="PS51257">
    <property type="entry name" value="PROKAR_LIPOPROTEIN"/>
    <property type="match status" value="1"/>
</dbReference>
<dbReference type="AlphaFoldDB" id="A0A9X2C176"/>
<evidence type="ECO:0000256" key="1">
    <source>
        <dbReference type="SAM" id="SignalP"/>
    </source>
</evidence>
<keyword evidence="1" id="KW-0732">Signal</keyword>
<dbReference type="RefSeq" id="WP_275683310.1">
    <property type="nucleotide sequence ID" value="NZ_JAJLJH010000004.1"/>
</dbReference>
<name>A0A9X2C176_9BURK</name>
<protein>
    <recommendedName>
        <fullName evidence="4">Peptidase C39-like domain-containing protein</fullName>
    </recommendedName>
</protein>
<feature type="chain" id="PRO_5040738837" description="Peptidase C39-like domain-containing protein" evidence="1">
    <location>
        <begin position="21"/>
        <end position="261"/>
    </location>
</feature>
<comment type="caution">
    <text evidence="2">The sequence shown here is derived from an EMBL/GenBank/DDBJ whole genome shotgun (WGS) entry which is preliminary data.</text>
</comment>
<gene>
    <name evidence="2" type="ORF">LPC04_16315</name>
</gene>
<reference evidence="2" key="1">
    <citation type="submission" date="2021-11" db="EMBL/GenBank/DDBJ databases">
        <title>BS-T2-15 a new species belonging to the Comamonadaceae family isolated from the soil of a French oak forest.</title>
        <authorList>
            <person name="Mieszkin S."/>
            <person name="Alain K."/>
        </authorList>
    </citation>
    <scope>NUCLEOTIDE SEQUENCE</scope>
    <source>
        <strain evidence="2">BS-T2-15</strain>
    </source>
</reference>
<proteinExistence type="predicted"/>
<keyword evidence="3" id="KW-1185">Reference proteome</keyword>
<evidence type="ECO:0000313" key="3">
    <source>
        <dbReference type="Proteomes" id="UP001139353"/>
    </source>
</evidence>
<sequence>MSGIRTTVRLLALATTMALASCVTAPSNLSAPASRGSVGPAERLARLDPLPFFHEVVDVLAHANEGAGTSCSLYALYDYALQRSGRHFDSREFVRFRRWAIANNMFFPAAADRTVDFDALERRLPEFFGASVAQSLRFEMVVPRDAWTVVAAAALEGGHAVLAMTAEHPDRGSTYTQADHVISLVEPVRASDGHVEAFLVRDPDSYRFWESLHRVTVDELALRLAQPKVLFDGNLAAIAVSSEVTYEIGAQHVAVSSNSTN</sequence>
<accession>A0A9X2C176</accession>
<feature type="signal peptide" evidence="1">
    <location>
        <begin position="1"/>
        <end position="20"/>
    </location>
</feature>